<dbReference type="EMBL" id="WBOT01000004">
    <property type="protein sequence ID" value="KAB2331804.1"/>
    <property type="molecule type" value="Genomic_DNA"/>
</dbReference>
<dbReference type="Pfam" id="PF00258">
    <property type="entry name" value="Flavodoxin_1"/>
    <property type="match status" value="1"/>
</dbReference>
<evidence type="ECO:0000313" key="11">
    <source>
        <dbReference type="Proteomes" id="UP000441354"/>
    </source>
</evidence>
<comment type="cofactor">
    <cofactor evidence="1 8">
        <name>FMN</name>
        <dbReference type="ChEBI" id="CHEBI:58210"/>
    </cofactor>
</comment>
<evidence type="ECO:0000256" key="2">
    <source>
        <dbReference type="ARBA" id="ARBA00003297"/>
    </source>
</evidence>
<evidence type="ECO:0000313" key="10">
    <source>
        <dbReference type="EMBL" id="KAB2331804.1"/>
    </source>
</evidence>
<dbReference type="PRINTS" id="PR00369">
    <property type="entry name" value="FLAVODOXIN"/>
</dbReference>
<evidence type="ECO:0000256" key="8">
    <source>
        <dbReference type="RuleBase" id="RU367037"/>
    </source>
</evidence>
<comment type="similarity">
    <text evidence="3 8">Belongs to the flavodoxin family.</text>
</comment>
<proteinExistence type="inferred from homology"/>
<dbReference type="InterPro" id="IPR001226">
    <property type="entry name" value="Flavodoxin_CS"/>
</dbReference>
<reference evidence="10 11" key="1">
    <citation type="journal article" date="2014" name="Arch. Microbiol.">
        <title>Bacillus mesophilum sp. nov., strain IITR-54T, a novel 4-chlorobiphenyl dechlorinating bacterium.</title>
        <authorList>
            <person name="Manickam N."/>
            <person name="Singh N.K."/>
            <person name="Bajaj A."/>
            <person name="Kumar R.M."/>
            <person name="Kaur G."/>
            <person name="Kaur N."/>
            <person name="Bala M."/>
            <person name="Kumar A."/>
            <person name="Mayilraj S."/>
        </authorList>
    </citation>
    <scope>NUCLEOTIDE SEQUENCE [LARGE SCALE GENOMIC DNA]</scope>
    <source>
        <strain evidence="10 11">IITR-54</strain>
    </source>
</reference>
<dbReference type="OrthoDB" id="9790745at2"/>
<evidence type="ECO:0000256" key="7">
    <source>
        <dbReference type="ARBA" id="ARBA00022982"/>
    </source>
</evidence>
<evidence type="ECO:0000256" key="3">
    <source>
        <dbReference type="ARBA" id="ARBA00005267"/>
    </source>
</evidence>
<dbReference type="InterPro" id="IPR050619">
    <property type="entry name" value="Flavodoxin"/>
</dbReference>
<dbReference type="NCBIfam" id="NF005246">
    <property type="entry name" value="PRK06756.1"/>
    <property type="match status" value="1"/>
</dbReference>
<evidence type="ECO:0000259" key="9">
    <source>
        <dbReference type="PROSITE" id="PS50902"/>
    </source>
</evidence>
<keyword evidence="11" id="KW-1185">Reference proteome</keyword>
<dbReference type="SUPFAM" id="SSF52218">
    <property type="entry name" value="Flavoproteins"/>
    <property type="match status" value="1"/>
</dbReference>
<protein>
    <recommendedName>
        <fullName evidence="8">Flavodoxin</fullName>
    </recommendedName>
</protein>
<comment type="caution">
    <text evidence="10">The sequence shown here is derived from an EMBL/GenBank/DDBJ whole genome shotgun (WGS) entry which is preliminary data.</text>
</comment>
<evidence type="ECO:0000256" key="5">
    <source>
        <dbReference type="ARBA" id="ARBA00022630"/>
    </source>
</evidence>
<evidence type="ECO:0000256" key="1">
    <source>
        <dbReference type="ARBA" id="ARBA00001917"/>
    </source>
</evidence>
<dbReference type="GO" id="GO:0010181">
    <property type="term" value="F:FMN binding"/>
    <property type="evidence" value="ECO:0007669"/>
    <property type="project" value="UniProtKB-UniRule"/>
</dbReference>
<keyword evidence="4 8" id="KW-0813">Transport</keyword>
<accession>A0A7V7RKH0</accession>
<evidence type="ECO:0000256" key="6">
    <source>
        <dbReference type="ARBA" id="ARBA00022643"/>
    </source>
</evidence>
<dbReference type="NCBIfam" id="NF005216">
    <property type="entry name" value="PRK06703.1"/>
    <property type="match status" value="1"/>
</dbReference>
<dbReference type="PANTHER" id="PTHR42809:SF1">
    <property type="entry name" value="FLAVODOXIN 1"/>
    <property type="match status" value="1"/>
</dbReference>
<dbReference type="AlphaFoldDB" id="A0A7V7RKH0"/>
<keyword evidence="6 8" id="KW-0288">FMN</keyword>
<name>A0A7V7RKH0_9BACI</name>
<dbReference type="InterPro" id="IPR029039">
    <property type="entry name" value="Flavoprotein-like_sf"/>
</dbReference>
<keyword evidence="7 8" id="KW-0249">Electron transport</keyword>
<dbReference type="InterPro" id="IPR001094">
    <property type="entry name" value="Flavdoxin-like"/>
</dbReference>
<dbReference type="RefSeq" id="WP_066449936.1">
    <property type="nucleotide sequence ID" value="NZ_WBOT01000004.1"/>
</dbReference>
<dbReference type="Proteomes" id="UP000441354">
    <property type="component" value="Unassembled WGS sequence"/>
</dbReference>
<sequence>MSNILLIFASMSGNTEEMADLIGAAIKETGTSITIKEVSDCHAQELLNYDAIILGSYTWGDGDLPYEFEDFYDDMEGLQLTGKKAAVFGSGDTFYPAYCNAVDLLIERLTSCGADVVTEGLKVEYAPEGEDIGRCRSFGEEFTVRVKE</sequence>
<dbReference type="InterPro" id="IPR008254">
    <property type="entry name" value="Flavodoxin/NO_synth"/>
</dbReference>
<dbReference type="NCBIfam" id="TIGR01753">
    <property type="entry name" value="flav_short"/>
    <property type="match status" value="1"/>
</dbReference>
<dbReference type="PROSITE" id="PS50902">
    <property type="entry name" value="FLAVODOXIN_LIKE"/>
    <property type="match status" value="1"/>
</dbReference>
<organism evidence="10 11">
    <name type="scientific">Bacillus mesophilum</name>
    <dbReference type="NCBI Taxonomy" id="1071718"/>
    <lineage>
        <taxon>Bacteria</taxon>
        <taxon>Bacillati</taxon>
        <taxon>Bacillota</taxon>
        <taxon>Bacilli</taxon>
        <taxon>Bacillales</taxon>
        <taxon>Bacillaceae</taxon>
        <taxon>Bacillus</taxon>
    </lineage>
</organism>
<comment type="function">
    <text evidence="2 8">Low-potential electron donor to a number of redox enzymes.</text>
</comment>
<evidence type="ECO:0000256" key="4">
    <source>
        <dbReference type="ARBA" id="ARBA00022448"/>
    </source>
</evidence>
<gene>
    <name evidence="10" type="ORF">F7732_14120</name>
</gene>
<dbReference type="GO" id="GO:0016651">
    <property type="term" value="F:oxidoreductase activity, acting on NAD(P)H"/>
    <property type="evidence" value="ECO:0007669"/>
    <property type="project" value="UniProtKB-ARBA"/>
</dbReference>
<dbReference type="GO" id="GO:0009055">
    <property type="term" value="F:electron transfer activity"/>
    <property type="evidence" value="ECO:0007669"/>
    <property type="project" value="UniProtKB-UniRule"/>
</dbReference>
<feature type="domain" description="Flavodoxin-like" evidence="9">
    <location>
        <begin position="4"/>
        <end position="143"/>
    </location>
</feature>
<dbReference type="PANTHER" id="PTHR42809">
    <property type="entry name" value="FLAVODOXIN 2"/>
    <property type="match status" value="1"/>
</dbReference>
<dbReference type="InterPro" id="IPR010087">
    <property type="entry name" value="Flav_short"/>
</dbReference>
<dbReference type="Gene3D" id="3.40.50.360">
    <property type="match status" value="1"/>
</dbReference>
<keyword evidence="5 8" id="KW-0285">Flavoprotein</keyword>
<dbReference type="PROSITE" id="PS00201">
    <property type="entry name" value="FLAVODOXIN"/>
    <property type="match status" value="1"/>
</dbReference>